<evidence type="ECO:0000256" key="2">
    <source>
        <dbReference type="ARBA" id="ARBA00022525"/>
    </source>
</evidence>
<dbReference type="NCBIfam" id="TIGR01451">
    <property type="entry name" value="B_ant_repeat"/>
    <property type="match status" value="5"/>
</dbReference>
<keyword evidence="6" id="KW-1133">Transmembrane helix</keyword>
<feature type="domain" description="DUF7507" evidence="9">
    <location>
        <begin position="476"/>
        <end position="564"/>
    </location>
</feature>
<feature type="compositionally biased region" description="Polar residues" evidence="5">
    <location>
        <begin position="42"/>
        <end position="52"/>
    </location>
</feature>
<dbReference type="AlphaFoldDB" id="A0A8J7W4M2"/>
<dbReference type="InterPro" id="IPR019931">
    <property type="entry name" value="LPXTG_anchor"/>
</dbReference>
<proteinExistence type="predicted"/>
<protein>
    <submittedName>
        <fullName evidence="10">DUF11 domain-containing protein</fullName>
    </submittedName>
</protein>
<reference evidence="10" key="1">
    <citation type="submission" date="2021-04" db="EMBL/GenBank/DDBJ databases">
        <title>Sinoanaerobacter chloroacetimidivorans sp. nov., an obligate anaerobic bacterium isolated from anaerobic sludge.</title>
        <authorList>
            <person name="Bao Y."/>
        </authorList>
    </citation>
    <scope>NUCLEOTIDE SEQUENCE</scope>
    <source>
        <strain evidence="10">BAD-6</strain>
    </source>
</reference>
<gene>
    <name evidence="10" type="ORF">KCX82_13320</name>
</gene>
<dbReference type="Proteomes" id="UP000675664">
    <property type="component" value="Unassembled WGS sequence"/>
</dbReference>
<dbReference type="PANTHER" id="PTHR34819">
    <property type="entry name" value="LARGE CYSTEINE-RICH PERIPLASMIC PROTEIN OMCB"/>
    <property type="match status" value="1"/>
</dbReference>
<dbReference type="Pfam" id="PF24346">
    <property type="entry name" value="DUF7507"/>
    <property type="match status" value="4"/>
</dbReference>
<dbReference type="Pfam" id="PF01345">
    <property type="entry name" value="DUF11"/>
    <property type="match status" value="1"/>
</dbReference>
<evidence type="ECO:0000256" key="5">
    <source>
        <dbReference type="SAM" id="MobiDB-lite"/>
    </source>
</evidence>
<evidence type="ECO:0000256" key="3">
    <source>
        <dbReference type="ARBA" id="ARBA00022729"/>
    </source>
</evidence>
<dbReference type="InterPro" id="IPR051172">
    <property type="entry name" value="Chlamydia_OmcB"/>
</dbReference>
<keyword evidence="6" id="KW-0472">Membrane</keyword>
<evidence type="ECO:0000259" key="9">
    <source>
        <dbReference type="Pfam" id="PF24346"/>
    </source>
</evidence>
<organism evidence="10 11">
    <name type="scientific">Sinanaerobacter chloroacetimidivorans</name>
    <dbReference type="NCBI Taxonomy" id="2818044"/>
    <lineage>
        <taxon>Bacteria</taxon>
        <taxon>Bacillati</taxon>
        <taxon>Bacillota</taxon>
        <taxon>Clostridia</taxon>
        <taxon>Peptostreptococcales</taxon>
        <taxon>Anaerovoracaceae</taxon>
        <taxon>Sinanaerobacter</taxon>
    </lineage>
</organism>
<keyword evidence="3" id="KW-0732">Signal</keyword>
<feature type="domain" description="DUF7507" evidence="9">
    <location>
        <begin position="218"/>
        <end position="304"/>
    </location>
</feature>
<comment type="caution">
    <text evidence="10">The sequence shown here is derived from an EMBL/GenBank/DDBJ whole genome shotgun (WGS) entry which is preliminary data.</text>
</comment>
<evidence type="ECO:0000256" key="1">
    <source>
        <dbReference type="ARBA" id="ARBA00022512"/>
    </source>
</evidence>
<feature type="domain" description="DUF7507" evidence="9">
    <location>
        <begin position="107"/>
        <end position="198"/>
    </location>
</feature>
<evidence type="ECO:0000259" key="8">
    <source>
        <dbReference type="Pfam" id="PF01345"/>
    </source>
</evidence>
<dbReference type="InterPro" id="IPR055354">
    <property type="entry name" value="DUF7507"/>
</dbReference>
<accession>A0A8J7W4M2</accession>
<keyword evidence="4" id="KW-0572">Peptidoglycan-anchor</keyword>
<dbReference type="Pfam" id="PF00746">
    <property type="entry name" value="Gram_pos_anchor"/>
    <property type="match status" value="1"/>
</dbReference>
<feature type="transmembrane region" description="Helical" evidence="6">
    <location>
        <begin position="775"/>
        <end position="791"/>
    </location>
</feature>
<feature type="domain" description="DUF7507" evidence="9">
    <location>
        <begin position="353"/>
        <end position="444"/>
    </location>
</feature>
<evidence type="ECO:0000259" key="7">
    <source>
        <dbReference type="Pfam" id="PF00746"/>
    </source>
</evidence>
<evidence type="ECO:0000256" key="4">
    <source>
        <dbReference type="ARBA" id="ARBA00023088"/>
    </source>
</evidence>
<dbReference type="NCBIfam" id="TIGR01167">
    <property type="entry name" value="LPXTG_anchor"/>
    <property type="match status" value="1"/>
</dbReference>
<evidence type="ECO:0000256" key="6">
    <source>
        <dbReference type="SAM" id="Phobius"/>
    </source>
</evidence>
<dbReference type="InterPro" id="IPR047589">
    <property type="entry name" value="DUF11_rpt"/>
</dbReference>
<keyword evidence="11" id="KW-1185">Reference proteome</keyword>
<feature type="region of interest" description="Disordered" evidence="5">
    <location>
        <begin position="37"/>
        <end position="91"/>
    </location>
</feature>
<name>A0A8J7W4M2_9FIRM</name>
<dbReference type="Gene3D" id="2.60.40.10">
    <property type="entry name" value="Immunoglobulins"/>
    <property type="match status" value="2"/>
</dbReference>
<dbReference type="InterPro" id="IPR001434">
    <property type="entry name" value="OmcB-like_DUF11"/>
</dbReference>
<sequence length="798" mass="87121">MMTFFKSSKRSKILMVTILVLTLVVAYAVPMSVFATDGELNPPQSEEQTVPGNEQGEQDPEGNPDPDFPTDSKTPTPGGVDVIDDQEDSGEGEQGMMFTLAAPAAGGIDLVKTVSQKSASPGETVTYTFKIINKSNRAPLKDIKLTDPLLGNDWCTTFGAIGANSNKSIKVDYLIPENFDAAELVNTASVVGYYESGESKLEVTDSDSVKVTMIPKYAISLQKTVWPLTAAPGDTVTYTFKIKNIGKNQLEDIQLKDKLFGENWEKTIRNLGRNKVETFTEKYVIPDPYSDSVLTNTAIVTGKYDAVIPQLVQEETESSRMPKPDPKPDSVRLEVSATASAEVKIIPKYGLLLEKTVDKEFATAGEEVIYTFKVTNIGKYKLDNVELRDKLFNKYDKNGTLKYEWVQNVNFKYSDVKTFTQKYKIPDHYSESILTNTAIVSGDYYVQNDQSRCIPQKQTLTVTDSALVTIIPKYGISLEKTVSPEYASPGDSVTYTFTVKNIGKYDLKNVTVTDPKLTAEPGTVWKESFGRLKSGDVVSCSAVHVLPDDAVFPYVNEATATGEKCYSSGPEPRCVEKVSATASAIVRAKSDEPDPNYGISLDKSVNPDKASPGDKVTYTFFIKNTGTTTLSGVTLIDPLFEDEEVMIPTFTLLAAQTTIFDRYGRYEIGEMGPGEEKTVTQEFTLPNDVVFPFKNTARVVTNQEVSDEDDATIEKYVPGSTDTGSGSSSRNRTGSTVLIAEEEIPAAPIATEEAVVLNDVIPAGQLPKTGGIDSLLLYGLGALLAGGGFAMKRRDKIK</sequence>
<reference evidence="10" key="2">
    <citation type="submission" date="2021-04" db="EMBL/GenBank/DDBJ databases">
        <authorList>
            <person name="Liu J."/>
        </authorList>
    </citation>
    <scope>NUCLEOTIDE SEQUENCE</scope>
    <source>
        <strain evidence="10">BAD-6</strain>
    </source>
</reference>
<feature type="domain" description="DUF11" evidence="8">
    <location>
        <begin position="599"/>
        <end position="710"/>
    </location>
</feature>
<evidence type="ECO:0000313" key="11">
    <source>
        <dbReference type="Proteomes" id="UP000675664"/>
    </source>
</evidence>
<dbReference type="EMBL" id="JAGSND010000009">
    <property type="protein sequence ID" value="MBR0598865.1"/>
    <property type="molecule type" value="Genomic_DNA"/>
</dbReference>
<feature type="domain" description="Gram-positive cocci surface proteins LPxTG" evidence="7">
    <location>
        <begin position="763"/>
        <end position="796"/>
    </location>
</feature>
<keyword evidence="2" id="KW-0964">Secreted</keyword>
<dbReference type="InterPro" id="IPR013783">
    <property type="entry name" value="Ig-like_fold"/>
</dbReference>
<evidence type="ECO:0000313" key="10">
    <source>
        <dbReference type="EMBL" id="MBR0598865.1"/>
    </source>
</evidence>
<keyword evidence="1" id="KW-0134">Cell wall</keyword>
<feature type="compositionally biased region" description="Acidic residues" evidence="5">
    <location>
        <begin position="82"/>
        <end position="91"/>
    </location>
</feature>
<keyword evidence="6" id="KW-0812">Transmembrane</keyword>